<reference evidence="2 3" key="1">
    <citation type="submission" date="2016-08" db="EMBL/GenBank/DDBJ databases">
        <authorList>
            <person name="Seilhamer J.J."/>
        </authorList>
    </citation>
    <scope>NUCLEOTIDE SEQUENCE [LARGE SCALE GENOMIC DNA]</scope>
    <source>
        <strain evidence="2 3">P1-7</strain>
    </source>
</reference>
<evidence type="ECO:0000259" key="1">
    <source>
        <dbReference type="Pfam" id="PF04577"/>
    </source>
</evidence>
<dbReference type="OrthoDB" id="288504at2"/>
<dbReference type="AlphaFoldDB" id="A0A1C3XG53"/>
<dbReference type="Pfam" id="PF04577">
    <property type="entry name" value="Glyco_transf_61"/>
    <property type="match status" value="1"/>
</dbReference>
<feature type="domain" description="Glycosyltransferase 61 catalytic" evidence="1">
    <location>
        <begin position="143"/>
        <end position="316"/>
    </location>
</feature>
<name>A0A1C3XG53_9HYPH</name>
<dbReference type="EMBL" id="FMAF01000036">
    <property type="protein sequence ID" value="SCB50954.1"/>
    <property type="molecule type" value="Genomic_DNA"/>
</dbReference>
<dbReference type="InterPro" id="IPR049625">
    <property type="entry name" value="Glyco_transf_61_cat"/>
</dbReference>
<dbReference type="GO" id="GO:0016757">
    <property type="term" value="F:glycosyltransferase activity"/>
    <property type="evidence" value="ECO:0007669"/>
    <property type="project" value="InterPro"/>
</dbReference>
<dbReference type="RefSeq" id="WP_092576826.1">
    <property type="nucleotide sequence ID" value="NZ_FMAF01000036.1"/>
</dbReference>
<dbReference type="Proteomes" id="UP000199205">
    <property type="component" value="Unassembled WGS sequence"/>
</dbReference>
<evidence type="ECO:0000313" key="3">
    <source>
        <dbReference type="Proteomes" id="UP000199205"/>
    </source>
</evidence>
<organism evidence="2 3">
    <name type="scientific">Rhizobium lusitanum</name>
    <dbReference type="NCBI Taxonomy" id="293958"/>
    <lineage>
        <taxon>Bacteria</taxon>
        <taxon>Pseudomonadati</taxon>
        <taxon>Pseudomonadota</taxon>
        <taxon>Alphaproteobacteria</taxon>
        <taxon>Hyphomicrobiales</taxon>
        <taxon>Rhizobiaceae</taxon>
        <taxon>Rhizobium/Agrobacterium group</taxon>
        <taxon>Rhizobium</taxon>
    </lineage>
</organism>
<proteinExistence type="predicted"/>
<sequence length="375" mass="41485">MKINNNVVSCAELIAGTKKPVTASVLGTLIPGKGYDRPRPFHLDTQYLSHDESAYFGDVMGQSGCAPKDIHLFRFENATVVGQGTVILSTGSLVLDSAIEFINHGIKPDGVLGTFENMELPNRGDKAGNGTTLLVKRPWYRNFGHYLVDLMPILPAMSAAGVQIDTIIYGDVSGPLKEIMLRCAHEYFPNAEIIFANDQMPLNVKQLLYVQPVHVPPLFKHPTAIDFTKEASIRLFGTVDEPFKGNRLYISRQKIGTRHIVNSPEFEQFLESRGFVTFFPELYSFGQQIKAFQNAEVIIGGKGAALTNIIFCNPRAHALVLSSSRFIDPFFWDLASISGIRYSEIFCKDMGDTDPSTADFEVDLGKISHFLSLVG</sequence>
<accession>A0A1C3XG53</accession>
<gene>
    <name evidence="2" type="ORF">GA0061101_1364</name>
</gene>
<protein>
    <recommendedName>
        <fullName evidence="1">Glycosyltransferase 61 catalytic domain-containing protein</fullName>
    </recommendedName>
</protein>
<evidence type="ECO:0000313" key="2">
    <source>
        <dbReference type="EMBL" id="SCB50954.1"/>
    </source>
</evidence>